<dbReference type="AlphaFoldDB" id="A0A2P2NLY5"/>
<organism evidence="1">
    <name type="scientific">Rhizophora mucronata</name>
    <name type="common">Asiatic mangrove</name>
    <dbReference type="NCBI Taxonomy" id="61149"/>
    <lineage>
        <taxon>Eukaryota</taxon>
        <taxon>Viridiplantae</taxon>
        <taxon>Streptophyta</taxon>
        <taxon>Embryophyta</taxon>
        <taxon>Tracheophyta</taxon>
        <taxon>Spermatophyta</taxon>
        <taxon>Magnoliopsida</taxon>
        <taxon>eudicotyledons</taxon>
        <taxon>Gunneridae</taxon>
        <taxon>Pentapetalae</taxon>
        <taxon>rosids</taxon>
        <taxon>fabids</taxon>
        <taxon>Malpighiales</taxon>
        <taxon>Rhizophoraceae</taxon>
        <taxon>Rhizophora</taxon>
    </lineage>
</organism>
<dbReference type="EMBL" id="GGEC01062981">
    <property type="protein sequence ID" value="MBX43465.1"/>
    <property type="molecule type" value="Transcribed_RNA"/>
</dbReference>
<sequence>MGASMLLFYSLLHHNITSYSFSFSSQDQFSTMILQQSCNVFKPFPMIFIHFVQQIVSLLSKMCHPIDN</sequence>
<proteinExistence type="predicted"/>
<evidence type="ECO:0000313" key="1">
    <source>
        <dbReference type="EMBL" id="MBX43465.1"/>
    </source>
</evidence>
<name>A0A2P2NLY5_RHIMU</name>
<protein>
    <submittedName>
        <fullName evidence="1">Uncharacterized protein</fullName>
    </submittedName>
</protein>
<accession>A0A2P2NLY5</accession>
<reference evidence="1" key="1">
    <citation type="submission" date="2018-02" db="EMBL/GenBank/DDBJ databases">
        <title>Rhizophora mucronata_Transcriptome.</title>
        <authorList>
            <person name="Meera S.P."/>
            <person name="Sreeshan A."/>
            <person name="Augustine A."/>
        </authorList>
    </citation>
    <scope>NUCLEOTIDE SEQUENCE</scope>
    <source>
        <tissue evidence="1">Leaf</tissue>
    </source>
</reference>